<evidence type="ECO:0000256" key="5">
    <source>
        <dbReference type="RuleBase" id="RU362114"/>
    </source>
</evidence>
<protein>
    <recommendedName>
        <fullName evidence="5">Poly [ADP-ribose] polymerase</fullName>
        <shortName evidence="5">PARP</shortName>
        <ecNumber evidence="5">2.4.2.-</ecNumber>
    </recommendedName>
</protein>
<dbReference type="InterPro" id="IPR036930">
    <property type="entry name" value="WGR_dom_sf"/>
</dbReference>
<sequence length="516" mass="56264">MPPRKKAAPVTKPAPDTAIGGAADVATTDATTTRATRSSARTRAAAAKGDAPNPAPAAPARKTAAKPKSKGKAPASKANGKGKKRARDDENEDEGKADEGEPDAKKTKQDLTDVVEEEDEEDEPPKKMVTIVKRGAAPVDPCSGMVDSHQVYTNDEGVWDAMLNQTDIGKNANKFYVIQLLHPIGDPSSCTLFTRWGRVGENGQQMKKGAFNSNHAVLEFKKQFKAKAATDWELRHGMVAKKERAFEDDDDKEDKSELSSKGKDKIKEEPEKIPDSKLPLEIQEVASKLIASSVGKDEDGNPLNPIDAHFSSLHLSSMEPIGRKTKEFGTLETYVRETHGATHHIKVDVLNAFRVERQDETDAWMNAGNDSLKDGERLLLWHGSRTTNFAGILKQGLRIAPPEGYMFGKGVYFADMMSKSANYCYSYLSENTGLLLLCEVAAQPFYERKNAEYNADVGCKAAGARATKGLGRTQPSAWQDAGSALNNEALKGVHMPKGAPKDVNEQGVYLQYNEME</sequence>
<reference evidence="9 10" key="1">
    <citation type="submission" date="2018-02" db="EMBL/GenBank/DDBJ databases">
        <title>Genome sequence of the basidiomycete white-rot fungus Phlebia centrifuga.</title>
        <authorList>
            <person name="Granchi Z."/>
            <person name="Peng M."/>
            <person name="de Vries R.P."/>
            <person name="Hilden K."/>
            <person name="Makela M.R."/>
            <person name="Grigoriev I."/>
            <person name="Riley R."/>
        </authorList>
    </citation>
    <scope>NUCLEOTIDE SEQUENCE [LARGE SCALE GENOMIC DNA]</scope>
    <source>
        <strain evidence="9 10">FBCC195</strain>
    </source>
</reference>
<evidence type="ECO:0000256" key="3">
    <source>
        <dbReference type="ARBA" id="ARBA00023027"/>
    </source>
</evidence>
<proteinExistence type="predicted"/>
<feature type="compositionally biased region" description="Low complexity" evidence="6">
    <location>
        <begin position="16"/>
        <end position="62"/>
    </location>
</feature>
<dbReference type="Pfam" id="PF00644">
    <property type="entry name" value="PARP"/>
    <property type="match status" value="1"/>
</dbReference>
<dbReference type="PANTHER" id="PTHR10459:SF60">
    <property type="entry name" value="POLY [ADP-RIBOSE] POLYMERASE 2"/>
    <property type="match status" value="1"/>
</dbReference>
<dbReference type="GO" id="GO:0070212">
    <property type="term" value="P:protein poly-ADP-ribosylation"/>
    <property type="evidence" value="ECO:0007669"/>
    <property type="project" value="TreeGrafter"/>
</dbReference>
<dbReference type="PANTHER" id="PTHR10459">
    <property type="entry name" value="DNA LIGASE"/>
    <property type="match status" value="1"/>
</dbReference>
<keyword evidence="10" id="KW-1185">Reference proteome</keyword>
<evidence type="ECO:0000313" key="9">
    <source>
        <dbReference type="EMBL" id="PSR83792.1"/>
    </source>
</evidence>
<organism evidence="9 10">
    <name type="scientific">Hermanssonia centrifuga</name>
    <dbReference type="NCBI Taxonomy" id="98765"/>
    <lineage>
        <taxon>Eukaryota</taxon>
        <taxon>Fungi</taxon>
        <taxon>Dikarya</taxon>
        <taxon>Basidiomycota</taxon>
        <taxon>Agaricomycotina</taxon>
        <taxon>Agaricomycetes</taxon>
        <taxon>Polyporales</taxon>
        <taxon>Meruliaceae</taxon>
        <taxon>Hermanssonia</taxon>
    </lineage>
</organism>
<evidence type="ECO:0000259" key="8">
    <source>
        <dbReference type="PROSITE" id="PS51977"/>
    </source>
</evidence>
<gene>
    <name evidence="9" type="ORF">PHLCEN_2v5606</name>
</gene>
<dbReference type="InterPro" id="IPR050800">
    <property type="entry name" value="ARTD/PARP"/>
</dbReference>
<dbReference type="AlphaFoldDB" id="A0A2R6P1W6"/>
<feature type="compositionally biased region" description="Acidic residues" evidence="6">
    <location>
        <begin position="113"/>
        <end position="123"/>
    </location>
</feature>
<dbReference type="OrthoDB" id="2017365at2759"/>
<evidence type="ECO:0000256" key="1">
    <source>
        <dbReference type="ARBA" id="ARBA00022676"/>
    </source>
</evidence>
<dbReference type="PROSITE" id="PS51977">
    <property type="entry name" value="WGR"/>
    <property type="match status" value="1"/>
</dbReference>
<dbReference type="CDD" id="cd07997">
    <property type="entry name" value="WGR_PARP"/>
    <property type="match status" value="1"/>
</dbReference>
<dbReference type="GO" id="GO:1990404">
    <property type="term" value="F:NAD+-protein mono-ADP-ribosyltransferase activity"/>
    <property type="evidence" value="ECO:0007669"/>
    <property type="project" value="TreeGrafter"/>
</dbReference>
<dbReference type="GO" id="GO:0005730">
    <property type="term" value="C:nucleolus"/>
    <property type="evidence" value="ECO:0007669"/>
    <property type="project" value="TreeGrafter"/>
</dbReference>
<accession>A0A2R6P1W6</accession>
<dbReference type="Gene3D" id="2.20.140.10">
    <property type="entry name" value="WGR domain"/>
    <property type="match status" value="1"/>
</dbReference>
<dbReference type="STRING" id="98765.A0A2R6P1W6"/>
<feature type="domain" description="WGR" evidence="8">
    <location>
        <begin position="148"/>
        <end position="246"/>
    </location>
</feature>
<dbReference type="EC" id="2.4.2.-" evidence="5"/>
<dbReference type="SUPFAM" id="SSF142921">
    <property type="entry name" value="WGR domain-like"/>
    <property type="match status" value="1"/>
</dbReference>
<feature type="compositionally biased region" description="Basic and acidic residues" evidence="6">
    <location>
        <begin position="253"/>
        <end position="275"/>
    </location>
</feature>
<dbReference type="SMART" id="SM00773">
    <property type="entry name" value="WGR"/>
    <property type="match status" value="1"/>
</dbReference>
<dbReference type="InterPro" id="IPR012317">
    <property type="entry name" value="Poly(ADP-ribose)pol_cat_dom"/>
</dbReference>
<comment type="caution">
    <text evidence="9">The sequence shown here is derived from an EMBL/GenBank/DDBJ whole genome shotgun (WGS) entry which is preliminary data.</text>
</comment>
<evidence type="ECO:0000256" key="6">
    <source>
        <dbReference type="SAM" id="MobiDB-lite"/>
    </source>
</evidence>
<feature type="domain" description="PARP catalytic" evidence="7">
    <location>
        <begin position="304"/>
        <end position="516"/>
    </location>
</feature>
<dbReference type="Proteomes" id="UP000186601">
    <property type="component" value="Unassembled WGS sequence"/>
</dbReference>
<dbReference type="Gene3D" id="3.90.228.10">
    <property type="match status" value="1"/>
</dbReference>
<dbReference type="SUPFAM" id="SSF56399">
    <property type="entry name" value="ADP-ribosylation"/>
    <property type="match status" value="1"/>
</dbReference>
<dbReference type="GO" id="GO:0006302">
    <property type="term" value="P:double-strand break repair"/>
    <property type="evidence" value="ECO:0007669"/>
    <property type="project" value="TreeGrafter"/>
</dbReference>
<comment type="catalytic activity">
    <reaction evidence="4">
        <text>NAD(+) + (ADP-D-ribosyl)n-acceptor = nicotinamide + (ADP-D-ribosyl)n+1-acceptor + H(+).</text>
        <dbReference type="EC" id="2.4.2.30"/>
    </reaction>
</comment>
<evidence type="ECO:0000256" key="2">
    <source>
        <dbReference type="ARBA" id="ARBA00022679"/>
    </source>
</evidence>
<dbReference type="GO" id="GO:0003950">
    <property type="term" value="F:NAD+ poly-ADP-ribosyltransferase activity"/>
    <property type="evidence" value="ECO:0007669"/>
    <property type="project" value="UniProtKB-UniRule"/>
</dbReference>
<name>A0A2R6P1W6_9APHY</name>
<dbReference type="EMBL" id="MLYV02000551">
    <property type="protein sequence ID" value="PSR83792.1"/>
    <property type="molecule type" value="Genomic_DNA"/>
</dbReference>
<evidence type="ECO:0000256" key="4">
    <source>
        <dbReference type="ARBA" id="ARBA00033987"/>
    </source>
</evidence>
<keyword evidence="1 5" id="KW-0328">Glycosyltransferase</keyword>
<evidence type="ECO:0000313" key="10">
    <source>
        <dbReference type="Proteomes" id="UP000186601"/>
    </source>
</evidence>
<feature type="compositionally biased region" description="Basic and acidic residues" evidence="6">
    <location>
        <begin position="97"/>
        <end position="111"/>
    </location>
</feature>
<feature type="region of interest" description="Disordered" evidence="6">
    <location>
        <begin position="245"/>
        <end position="277"/>
    </location>
</feature>
<keyword evidence="2 5" id="KW-0808">Transferase</keyword>
<feature type="region of interest" description="Disordered" evidence="6">
    <location>
        <begin position="1"/>
        <end position="125"/>
    </location>
</feature>
<keyword evidence="3 5" id="KW-0520">NAD</keyword>
<dbReference type="PROSITE" id="PS51059">
    <property type="entry name" value="PARP_CATALYTIC"/>
    <property type="match status" value="1"/>
</dbReference>
<dbReference type="InterPro" id="IPR008893">
    <property type="entry name" value="WGR_domain"/>
</dbReference>
<evidence type="ECO:0000259" key="7">
    <source>
        <dbReference type="PROSITE" id="PS51059"/>
    </source>
</evidence>
<dbReference type="Pfam" id="PF05406">
    <property type="entry name" value="WGR"/>
    <property type="match status" value="1"/>
</dbReference>